<proteinExistence type="predicted"/>
<comment type="caution">
    <text evidence="2">The sequence shown here is derived from an EMBL/GenBank/DDBJ whole genome shotgun (WGS) entry which is preliminary data.</text>
</comment>
<keyword evidence="3" id="KW-1185">Reference proteome</keyword>
<dbReference type="OrthoDB" id="2414723at2759"/>
<dbReference type="InterPro" id="IPR045068">
    <property type="entry name" value="BACURD1-3"/>
</dbReference>
<protein>
    <recommendedName>
        <fullName evidence="1">BTB domain-containing protein</fullName>
    </recommendedName>
</protein>
<dbReference type="EMBL" id="SRPW01004410">
    <property type="protein sequence ID" value="KAG5982662.1"/>
    <property type="molecule type" value="Genomic_DNA"/>
</dbReference>
<dbReference type="Gene3D" id="3.30.710.10">
    <property type="entry name" value="Potassium Channel Kv1.1, Chain A"/>
    <property type="match status" value="1"/>
</dbReference>
<evidence type="ECO:0000313" key="2">
    <source>
        <dbReference type="EMBL" id="KAG5982662.1"/>
    </source>
</evidence>
<dbReference type="PANTHER" id="PTHR11145">
    <property type="entry name" value="BTB/POZ DOMAIN-CONTAINING ADAPTER FOR CUL3-MEDIATED RHOA DEGRADATION PROTEIN FAMILY MEMBER"/>
    <property type="match status" value="1"/>
</dbReference>
<dbReference type="Pfam" id="PF02214">
    <property type="entry name" value="BTB_2"/>
    <property type="match status" value="1"/>
</dbReference>
<reference evidence="2" key="1">
    <citation type="journal article" date="2020" name="bioRxiv">
        <title>Whole genome comparisons of ergot fungi reveals the divergence and evolution of species within the genus Claviceps are the result of varying mechanisms driving genome evolution and host range expansion.</title>
        <authorList>
            <person name="Wyka S.A."/>
            <person name="Mondo S.J."/>
            <person name="Liu M."/>
            <person name="Dettman J."/>
            <person name="Nalam V."/>
            <person name="Broders K.D."/>
        </authorList>
    </citation>
    <scope>NUCLEOTIDE SEQUENCE</scope>
    <source>
        <strain evidence="2">CCC 602</strain>
    </source>
</reference>
<name>A0A9P7N105_9HYPO</name>
<evidence type="ECO:0000313" key="3">
    <source>
        <dbReference type="Proteomes" id="UP000748025"/>
    </source>
</evidence>
<feature type="domain" description="BTB" evidence="1">
    <location>
        <begin position="16"/>
        <end position="75"/>
    </location>
</feature>
<dbReference type="InterPro" id="IPR000210">
    <property type="entry name" value="BTB/POZ_dom"/>
</dbReference>
<dbReference type="AlphaFoldDB" id="A0A9P7N105"/>
<gene>
    <name evidence="2" type="ORF">E4U43_006412</name>
</gene>
<dbReference type="SMART" id="SM00225">
    <property type="entry name" value="BTB"/>
    <property type="match status" value="1"/>
</dbReference>
<organism evidence="2 3">
    <name type="scientific">Claviceps pusilla</name>
    <dbReference type="NCBI Taxonomy" id="123648"/>
    <lineage>
        <taxon>Eukaryota</taxon>
        <taxon>Fungi</taxon>
        <taxon>Dikarya</taxon>
        <taxon>Ascomycota</taxon>
        <taxon>Pezizomycotina</taxon>
        <taxon>Sordariomycetes</taxon>
        <taxon>Hypocreomycetidae</taxon>
        <taxon>Hypocreales</taxon>
        <taxon>Clavicipitaceae</taxon>
        <taxon>Claviceps</taxon>
    </lineage>
</organism>
<dbReference type="SUPFAM" id="SSF54695">
    <property type="entry name" value="POZ domain"/>
    <property type="match status" value="1"/>
</dbReference>
<dbReference type="GO" id="GO:0051260">
    <property type="term" value="P:protein homooligomerization"/>
    <property type="evidence" value="ECO:0007669"/>
    <property type="project" value="InterPro"/>
</dbReference>
<dbReference type="CDD" id="cd18316">
    <property type="entry name" value="BTB_POZ_KCTD-like"/>
    <property type="match status" value="1"/>
</dbReference>
<evidence type="ECO:0000259" key="1">
    <source>
        <dbReference type="PROSITE" id="PS50097"/>
    </source>
</evidence>
<dbReference type="PANTHER" id="PTHR11145:SF8">
    <property type="entry name" value="RE57120P"/>
    <property type="match status" value="1"/>
</dbReference>
<dbReference type="InterPro" id="IPR003131">
    <property type="entry name" value="T1-type_BTB"/>
</dbReference>
<dbReference type="InterPro" id="IPR011333">
    <property type="entry name" value="SKP1/BTB/POZ_sf"/>
</dbReference>
<dbReference type="Proteomes" id="UP000748025">
    <property type="component" value="Unassembled WGS sequence"/>
</dbReference>
<accession>A0A9P7N105</accession>
<dbReference type="PROSITE" id="PS50097">
    <property type="entry name" value="BTB"/>
    <property type="match status" value="1"/>
</dbReference>
<sequence length="214" mass="24276">MSTLGLGVSPSGPSQTRVKLLVGERVFHTTKQTLTSESTYFSSLLSGRWAKPGEDGAYFIDADPSLFEHILRYLRHNICPIFYDQANGHDFGLYVALLGEANYFGIPRLQKWLQDKKYLEAVESKHTVQVVKEWLGNEVTADHDTTVELHPKWDVKKVYLCPRGIHVHRGDPLRCGMQCRKALGDGKPEYEDVPILHVVVVKKQTIMRPEVCMP</sequence>